<dbReference type="Gene3D" id="3.40.91.20">
    <property type="match status" value="1"/>
</dbReference>
<dbReference type="Proteomes" id="UP000655550">
    <property type="component" value="Unassembled WGS sequence"/>
</dbReference>
<protein>
    <recommendedName>
        <fullName evidence="3">Restriction endonuclease</fullName>
    </recommendedName>
</protein>
<comment type="caution">
    <text evidence="1">The sequence shown here is derived from an EMBL/GenBank/DDBJ whole genome shotgun (WGS) entry which is preliminary data.</text>
</comment>
<sequence length="159" mass="17917">MIEVLTDFRLYRSAVLEPGKNKSPIANALDGQLYDRGWQEKQFQTSTIVDGVVRETPTHKVDCFKNKIAIEIEWNNKDPFYDRDLNNFRLLFDLKAISVGVVITRATELQKIFNELGKGSSYGNSTTHYDKLEPRILGGGAGGCPVLVFGITRSLYVED</sequence>
<name>A0ABQ2AVN6_9PSED</name>
<dbReference type="InterPro" id="IPR011335">
    <property type="entry name" value="Restrct_endonuc-II-like"/>
</dbReference>
<evidence type="ECO:0000313" key="2">
    <source>
        <dbReference type="Proteomes" id="UP000655550"/>
    </source>
</evidence>
<dbReference type="Pfam" id="PF09195">
    <property type="entry name" value="Endonuc-BglII"/>
    <property type="match status" value="1"/>
</dbReference>
<dbReference type="EMBL" id="BMDE01000017">
    <property type="protein sequence ID" value="GGH97220.1"/>
    <property type="molecule type" value="Genomic_DNA"/>
</dbReference>
<dbReference type="SUPFAM" id="SSF52980">
    <property type="entry name" value="Restriction endonuclease-like"/>
    <property type="match status" value="1"/>
</dbReference>
<dbReference type="InterPro" id="IPR015278">
    <property type="entry name" value="BglII-like"/>
</dbReference>
<keyword evidence="2" id="KW-1185">Reference proteome</keyword>
<dbReference type="InterPro" id="IPR011338">
    <property type="entry name" value="BamHI/BglII/BstY"/>
</dbReference>
<accession>A0ABQ2AVN6</accession>
<evidence type="ECO:0000313" key="1">
    <source>
        <dbReference type="EMBL" id="GGH97220.1"/>
    </source>
</evidence>
<proteinExistence type="predicted"/>
<organism evidence="1 2">
    <name type="scientific">Pseudomonas fluvialis</name>
    <dbReference type="NCBI Taxonomy" id="1793966"/>
    <lineage>
        <taxon>Bacteria</taxon>
        <taxon>Pseudomonadati</taxon>
        <taxon>Pseudomonadota</taxon>
        <taxon>Gammaproteobacteria</taxon>
        <taxon>Pseudomonadales</taxon>
        <taxon>Pseudomonadaceae</taxon>
        <taxon>Pseudomonas</taxon>
    </lineage>
</organism>
<gene>
    <name evidence="1" type="ORF">GCM10007363_30630</name>
</gene>
<reference evidence="2" key="1">
    <citation type="journal article" date="2019" name="Int. J. Syst. Evol. Microbiol.">
        <title>The Global Catalogue of Microorganisms (GCM) 10K type strain sequencing project: providing services to taxonomists for standard genome sequencing and annotation.</title>
        <authorList>
            <consortium name="The Broad Institute Genomics Platform"/>
            <consortium name="The Broad Institute Genome Sequencing Center for Infectious Disease"/>
            <person name="Wu L."/>
            <person name="Ma J."/>
        </authorList>
    </citation>
    <scope>NUCLEOTIDE SEQUENCE [LARGE SCALE GENOMIC DNA]</scope>
    <source>
        <strain evidence="2">CCM 8778</strain>
    </source>
</reference>
<evidence type="ECO:0008006" key="3">
    <source>
        <dbReference type="Google" id="ProtNLM"/>
    </source>
</evidence>